<dbReference type="KEGG" id="mhi:Mhar_0613"/>
<keyword evidence="7" id="KW-0067">ATP-binding</keyword>
<dbReference type="GO" id="GO:0046872">
    <property type="term" value="F:metal ion binding"/>
    <property type="evidence" value="ECO:0007669"/>
    <property type="project" value="UniProtKB-KW"/>
</dbReference>
<comment type="catalytic activity">
    <reaction evidence="11">
        <text>O-(5'-adenylyl)-L-tyrosyl-[protein] + ATP = O-[5'-(adenylyl-(5'-&gt;3')-adenylyl)]-L-tyrosyl-[protein] + diphosphate</text>
        <dbReference type="Rhea" id="RHEA:66528"/>
        <dbReference type="Rhea" id="RHEA-COMP:13846"/>
        <dbReference type="Rhea" id="RHEA-COMP:17046"/>
        <dbReference type="ChEBI" id="CHEBI:30616"/>
        <dbReference type="ChEBI" id="CHEBI:33019"/>
        <dbReference type="ChEBI" id="CHEBI:83624"/>
        <dbReference type="ChEBI" id="CHEBI:167160"/>
    </reaction>
</comment>
<gene>
    <name evidence="14" type="ordered locus">Mhar_0613</name>
</gene>
<sequence length="93" mass="10686">MDPLETLKENEREIKSRFSVRKIGIFGSNAGGEGRETSDIDVLVEFEEPTFRNFMGLVFFLEELFGREVDLVTTRGLSPYIRPAVEKEVVWSK</sequence>
<keyword evidence="2" id="KW-1277">Toxin-antitoxin system</keyword>
<comment type="similarity">
    <text evidence="10">Belongs to the MntA antitoxin family.</text>
</comment>
<evidence type="ECO:0000256" key="10">
    <source>
        <dbReference type="ARBA" id="ARBA00038276"/>
    </source>
</evidence>
<comment type="cofactor">
    <cofactor evidence="1">
        <name>Mg(2+)</name>
        <dbReference type="ChEBI" id="CHEBI:18420"/>
    </cofactor>
</comment>
<protein>
    <recommendedName>
        <fullName evidence="9">protein adenylyltransferase</fullName>
        <ecNumber evidence="9">2.7.7.108</ecNumber>
    </recommendedName>
</protein>
<evidence type="ECO:0000256" key="9">
    <source>
        <dbReference type="ARBA" id="ARBA00034531"/>
    </source>
</evidence>
<dbReference type="PANTHER" id="PTHR33571">
    <property type="entry name" value="SSL8005 PROTEIN"/>
    <property type="match status" value="1"/>
</dbReference>
<dbReference type="OrthoDB" id="61846at2157"/>
<dbReference type="HOGENOM" id="CLU_130257_10_1_2"/>
<dbReference type="PANTHER" id="PTHR33571:SF14">
    <property type="entry name" value="PROTEIN ADENYLYLTRANSFERASE MJ0435-RELATED"/>
    <property type="match status" value="1"/>
</dbReference>
<keyword evidence="6" id="KW-0547">Nucleotide-binding</keyword>
<dbReference type="GeneID" id="12509782"/>
<keyword evidence="8" id="KW-0460">Magnesium</keyword>
<evidence type="ECO:0000313" key="15">
    <source>
        <dbReference type="Proteomes" id="UP000005877"/>
    </source>
</evidence>
<evidence type="ECO:0000256" key="3">
    <source>
        <dbReference type="ARBA" id="ARBA00022679"/>
    </source>
</evidence>
<dbReference type="SUPFAM" id="SSF81301">
    <property type="entry name" value="Nucleotidyltransferase"/>
    <property type="match status" value="1"/>
</dbReference>
<dbReference type="EC" id="2.7.7.108" evidence="9"/>
<dbReference type="RefSeq" id="WP_014586176.1">
    <property type="nucleotide sequence ID" value="NC_017527.1"/>
</dbReference>
<comment type="catalytic activity">
    <reaction evidence="12">
        <text>L-tyrosyl-[protein] + ATP = O-(5'-adenylyl)-L-tyrosyl-[protein] + diphosphate</text>
        <dbReference type="Rhea" id="RHEA:54288"/>
        <dbReference type="Rhea" id="RHEA-COMP:10136"/>
        <dbReference type="Rhea" id="RHEA-COMP:13846"/>
        <dbReference type="ChEBI" id="CHEBI:30616"/>
        <dbReference type="ChEBI" id="CHEBI:33019"/>
        <dbReference type="ChEBI" id="CHEBI:46858"/>
        <dbReference type="ChEBI" id="CHEBI:83624"/>
        <dbReference type="EC" id="2.7.7.108"/>
    </reaction>
</comment>
<dbReference type="CDD" id="cd05403">
    <property type="entry name" value="NT_KNTase_like"/>
    <property type="match status" value="1"/>
</dbReference>
<evidence type="ECO:0000256" key="4">
    <source>
        <dbReference type="ARBA" id="ARBA00022695"/>
    </source>
</evidence>
<name>G7WNL5_METH6</name>
<evidence type="ECO:0000256" key="7">
    <source>
        <dbReference type="ARBA" id="ARBA00022840"/>
    </source>
</evidence>
<dbReference type="Pfam" id="PF01909">
    <property type="entry name" value="NTP_transf_2"/>
    <property type="match status" value="1"/>
</dbReference>
<evidence type="ECO:0000256" key="5">
    <source>
        <dbReference type="ARBA" id="ARBA00022723"/>
    </source>
</evidence>
<evidence type="ECO:0000256" key="6">
    <source>
        <dbReference type="ARBA" id="ARBA00022741"/>
    </source>
</evidence>
<proteinExistence type="inferred from homology"/>
<evidence type="ECO:0000256" key="2">
    <source>
        <dbReference type="ARBA" id="ARBA00022649"/>
    </source>
</evidence>
<dbReference type="EMBL" id="CP003117">
    <property type="protein sequence ID" value="AET63991.1"/>
    <property type="molecule type" value="Genomic_DNA"/>
</dbReference>
<keyword evidence="15" id="KW-1185">Reference proteome</keyword>
<dbReference type="InterPro" id="IPR052038">
    <property type="entry name" value="Type-VII_TA_antitoxin"/>
</dbReference>
<evidence type="ECO:0000256" key="8">
    <source>
        <dbReference type="ARBA" id="ARBA00022842"/>
    </source>
</evidence>
<dbReference type="Gene3D" id="3.30.460.10">
    <property type="entry name" value="Beta Polymerase, domain 2"/>
    <property type="match status" value="1"/>
</dbReference>
<feature type="domain" description="Polymerase nucleotidyl transferase" evidence="13">
    <location>
        <begin position="9"/>
        <end position="91"/>
    </location>
</feature>
<dbReference type="Proteomes" id="UP000005877">
    <property type="component" value="Chromosome"/>
</dbReference>
<dbReference type="STRING" id="1110509.Mhar_0613"/>
<dbReference type="InterPro" id="IPR043519">
    <property type="entry name" value="NT_sf"/>
</dbReference>
<dbReference type="PATRIC" id="fig|1110509.7.peg.676"/>
<reference evidence="14 15" key="1">
    <citation type="journal article" date="2012" name="PLoS ONE">
        <title>The genome characteristics and predicted function of methyl-group oxidation pathway in the obligate aceticlastic methanogens, Methanosaeta spp.</title>
        <authorList>
            <person name="Zhu J."/>
            <person name="Zheng H."/>
            <person name="Ai G."/>
            <person name="Zhang G."/>
            <person name="Liu D."/>
            <person name="Liu X."/>
            <person name="Dong X."/>
        </authorList>
    </citation>
    <scope>NUCLEOTIDE SEQUENCE [LARGE SCALE GENOMIC DNA]</scope>
    <source>
        <strain evidence="14 15">6Ac</strain>
    </source>
</reference>
<evidence type="ECO:0000256" key="1">
    <source>
        <dbReference type="ARBA" id="ARBA00001946"/>
    </source>
</evidence>
<dbReference type="InterPro" id="IPR002934">
    <property type="entry name" value="Polymerase_NTP_transf_dom"/>
</dbReference>
<evidence type="ECO:0000259" key="13">
    <source>
        <dbReference type="Pfam" id="PF01909"/>
    </source>
</evidence>
<evidence type="ECO:0000256" key="12">
    <source>
        <dbReference type="ARBA" id="ARBA00048696"/>
    </source>
</evidence>
<evidence type="ECO:0000256" key="11">
    <source>
        <dbReference type="ARBA" id="ARBA00047518"/>
    </source>
</evidence>
<accession>G7WNL5</accession>
<organism evidence="14 15">
    <name type="scientific">Methanothrix harundinacea (strain 6Ac)</name>
    <name type="common">Methanosaeta harundinacea</name>
    <dbReference type="NCBI Taxonomy" id="1110509"/>
    <lineage>
        <taxon>Archaea</taxon>
        <taxon>Methanobacteriati</taxon>
        <taxon>Methanobacteriota</taxon>
        <taxon>Stenosarchaea group</taxon>
        <taxon>Methanomicrobia</taxon>
        <taxon>Methanotrichales</taxon>
        <taxon>Methanotrichaceae</taxon>
        <taxon>Methanothrix</taxon>
    </lineage>
</organism>
<dbReference type="GO" id="GO:0005524">
    <property type="term" value="F:ATP binding"/>
    <property type="evidence" value="ECO:0007669"/>
    <property type="project" value="UniProtKB-KW"/>
</dbReference>
<keyword evidence="3" id="KW-0808">Transferase</keyword>
<dbReference type="GO" id="GO:0070733">
    <property type="term" value="F:AMPylase activity"/>
    <property type="evidence" value="ECO:0007669"/>
    <property type="project" value="UniProtKB-EC"/>
</dbReference>
<evidence type="ECO:0000313" key="14">
    <source>
        <dbReference type="EMBL" id="AET63991.1"/>
    </source>
</evidence>
<keyword evidence="5" id="KW-0479">Metal-binding</keyword>
<dbReference type="AlphaFoldDB" id="G7WNL5"/>
<keyword evidence="4" id="KW-0548">Nucleotidyltransferase</keyword>